<dbReference type="AlphaFoldDB" id="T1GFR2"/>
<dbReference type="EMBL" id="CAQQ02034014">
    <property type="status" value="NOT_ANNOTATED_CDS"/>
    <property type="molecule type" value="Genomic_DNA"/>
</dbReference>
<reference evidence="1" key="2">
    <citation type="submission" date="2015-06" db="UniProtKB">
        <authorList>
            <consortium name="EnsemblMetazoa"/>
        </authorList>
    </citation>
    <scope>IDENTIFICATION</scope>
</reference>
<organism evidence="1 2">
    <name type="scientific">Megaselia scalaris</name>
    <name type="common">Humpbacked fly</name>
    <name type="synonym">Phora scalaris</name>
    <dbReference type="NCBI Taxonomy" id="36166"/>
    <lineage>
        <taxon>Eukaryota</taxon>
        <taxon>Metazoa</taxon>
        <taxon>Ecdysozoa</taxon>
        <taxon>Arthropoda</taxon>
        <taxon>Hexapoda</taxon>
        <taxon>Insecta</taxon>
        <taxon>Pterygota</taxon>
        <taxon>Neoptera</taxon>
        <taxon>Endopterygota</taxon>
        <taxon>Diptera</taxon>
        <taxon>Brachycera</taxon>
        <taxon>Muscomorpha</taxon>
        <taxon>Platypezoidea</taxon>
        <taxon>Phoridae</taxon>
        <taxon>Megaseliini</taxon>
        <taxon>Megaselia</taxon>
    </lineage>
</organism>
<keyword evidence="2" id="KW-1185">Reference proteome</keyword>
<name>T1GFR2_MEGSC</name>
<proteinExistence type="predicted"/>
<evidence type="ECO:0000313" key="2">
    <source>
        <dbReference type="Proteomes" id="UP000015102"/>
    </source>
</evidence>
<dbReference type="Proteomes" id="UP000015102">
    <property type="component" value="Unassembled WGS sequence"/>
</dbReference>
<protein>
    <submittedName>
        <fullName evidence="1">Uncharacterized protein</fullName>
    </submittedName>
</protein>
<reference evidence="2" key="1">
    <citation type="submission" date="2013-02" db="EMBL/GenBank/DDBJ databases">
        <authorList>
            <person name="Hughes D."/>
        </authorList>
    </citation>
    <scope>NUCLEOTIDE SEQUENCE</scope>
    <source>
        <strain>Durham</strain>
        <strain evidence="2">NC isolate 2 -- Noor lab</strain>
    </source>
</reference>
<accession>T1GFR2</accession>
<dbReference type="EnsemblMetazoa" id="MESCA002209-RA">
    <property type="protein sequence ID" value="MESCA002209-PA"/>
    <property type="gene ID" value="MESCA002209"/>
</dbReference>
<evidence type="ECO:0000313" key="1">
    <source>
        <dbReference type="EnsemblMetazoa" id="MESCA002209-PA"/>
    </source>
</evidence>
<sequence length="93" mass="10177">MYLCQISVLQQTTNHIAITKDELLSPIKDIPSPFPSCEMNKLEICEKDQGSNSDVCSSSSINKPKIHLMPVSKSRGRVLIDGAASTKFLAITI</sequence>
<dbReference type="HOGENOM" id="CLU_2402181_0_0_1"/>